<dbReference type="Proteomes" id="UP001281761">
    <property type="component" value="Unassembled WGS sequence"/>
</dbReference>
<comment type="caution">
    <text evidence="1">The sequence shown here is derived from an EMBL/GenBank/DDBJ whole genome shotgun (WGS) entry which is preliminary data.</text>
</comment>
<evidence type="ECO:0000313" key="1">
    <source>
        <dbReference type="EMBL" id="KAK2946129.1"/>
    </source>
</evidence>
<keyword evidence="2" id="KW-1185">Reference proteome</keyword>
<name>A0ABQ9X2Y2_9EUKA</name>
<accession>A0ABQ9X2Y2</accession>
<organism evidence="1 2">
    <name type="scientific">Blattamonas nauphoetae</name>
    <dbReference type="NCBI Taxonomy" id="2049346"/>
    <lineage>
        <taxon>Eukaryota</taxon>
        <taxon>Metamonada</taxon>
        <taxon>Preaxostyla</taxon>
        <taxon>Oxymonadida</taxon>
        <taxon>Blattamonas</taxon>
    </lineage>
</organism>
<proteinExistence type="predicted"/>
<reference evidence="1 2" key="1">
    <citation type="journal article" date="2022" name="bioRxiv">
        <title>Genomics of Preaxostyla Flagellates Illuminates Evolutionary Transitions and the Path Towards Mitochondrial Loss.</title>
        <authorList>
            <person name="Novak L.V.F."/>
            <person name="Treitli S.C."/>
            <person name="Pyrih J."/>
            <person name="Halakuc P."/>
            <person name="Pipaliya S.V."/>
            <person name="Vacek V."/>
            <person name="Brzon O."/>
            <person name="Soukal P."/>
            <person name="Eme L."/>
            <person name="Dacks J.B."/>
            <person name="Karnkowska A."/>
            <person name="Elias M."/>
            <person name="Hampl V."/>
        </authorList>
    </citation>
    <scope>NUCLEOTIDE SEQUENCE [LARGE SCALE GENOMIC DNA]</scope>
    <source>
        <strain evidence="1">NAU3</strain>
        <tissue evidence="1">Gut</tissue>
    </source>
</reference>
<protein>
    <submittedName>
        <fullName evidence="1">Uncharacterized protein</fullName>
    </submittedName>
</protein>
<sequence>MDVKNILSHPQAGSMQTKHEICLEVFLSQICGDCERLRPTMLNTLLALATESDWALPTILEMEYIKPLETYCGQTQTCDISMALNALSKRSKSDLEARFFLQTHKVPSVSTDNSSELVPFAQRLCSTFAMNVSEMESHFIESSPSDETISALSATLPDKSPLFSGNAILERLCDELSILDAMLIKSDTTFQDILIDSNCVPLLKSTIIACLDLIEQLKTEMVFPQARRLGLLIRILSLSWDCASRCLRTFHKSLRPVLESAFSDAPQLCSLLERTCSYSSPTTVAHFRMIINFVVYLPHLVPRVLAENLVQRVIHASKPMAVPTTSGKFHHSLVWVIANLIIDSRKHTEDNEMRKRIGKLQYERVWTPAKPYLQFILPREEFIPNAASSDKDLPHQIARLLDEVYLLERELLKDGEIVETGREEWEVGWLVEMTNENLLAQRLVKIREDHEMMRMDEKERWKKRVERHRDAGHEDAMEGWLMRWDNDTRSEIEEYFERMRKDSGMNVSL</sequence>
<gene>
    <name evidence="1" type="ORF">BLNAU_18971</name>
</gene>
<evidence type="ECO:0000313" key="2">
    <source>
        <dbReference type="Proteomes" id="UP001281761"/>
    </source>
</evidence>
<dbReference type="EMBL" id="JARBJD010000237">
    <property type="protein sequence ID" value="KAK2946129.1"/>
    <property type="molecule type" value="Genomic_DNA"/>
</dbReference>